<evidence type="ECO:0000256" key="9">
    <source>
        <dbReference type="SAM" id="MobiDB-lite"/>
    </source>
</evidence>
<dbReference type="STRING" id="499555.BJL86_0330"/>
<keyword evidence="12" id="KW-1185">Reference proteome</keyword>
<evidence type="ECO:0000256" key="7">
    <source>
        <dbReference type="ARBA" id="ARBA00039456"/>
    </source>
</evidence>
<protein>
    <recommendedName>
        <fullName evidence="7">Probable enoyl-CoA hydratase EchA17</fullName>
        <ecNumber evidence="3">4.2.1.17</ecNumber>
    </recommendedName>
    <alternativeName>
        <fullName evidence="8">Probable enoyl-CoA hydratase echA17</fullName>
    </alternativeName>
</protein>
<dbReference type="SUPFAM" id="SSF52096">
    <property type="entry name" value="ClpP/crotonase"/>
    <property type="match status" value="1"/>
</dbReference>
<dbReference type="Pfam" id="PF00378">
    <property type="entry name" value="ECH_1"/>
    <property type="match status" value="1"/>
</dbReference>
<comment type="catalytic activity">
    <reaction evidence="5">
        <text>a (3S)-3-hydroxyacyl-CoA = a (2E)-enoyl-CoA + H2O</text>
        <dbReference type="Rhea" id="RHEA:16105"/>
        <dbReference type="ChEBI" id="CHEBI:15377"/>
        <dbReference type="ChEBI" id="CHEBI:57318"/>
        <dbReference type="ChEBI" id="CHEBI:58856"/>
        <dbReference type="EC" id="4.2.1.17"/>
    </reaction>
</comment>
<dbReference type="InterPro" id="IPR029045">
    <property type="entry name" value="ClpP/crotonase-like_dom_sf"/>
</dbReference>
<dbReference type="InterPro" id="IPR037069">
    <property type="entry name" value="AcylCoA_DH/ox_N_sf"/>
</dbReference>
<dbReference type="SUPFAM" id="SSF56645">
    <property type="entry name" value="Acyl-CoA dehydrogenase NM domain-like"/>
    <property type="match status" value="1"/>
</dbReference>
<feature type="region of interest" description="Disordered" evidence="9">
    <location>
        <begin position="386"/>
        <end position="466"/>
    </location>
</feature>
<evidence type="ECO:0000256" key="2">
    <source>
        <dbReference type="ARBA" id="ARBA00005254"/>
    </source>
</evidence>
<dbReference type="InterPro" id="IPR001753">
    <property type="entry name" value="Enoyl-CoA_hydra/iso"/>
</dbReference>
<comment type="function">
    <text evidence="1">Could possibly oxidize fatty acids using specific components.</text>
</comment>
<dbReference type="EC" id="4.2.1.17" evidence="3"/>
<sequence length="466" mass="50584">MNNRSGHDDVVRSERRGAVAILRINRPEARNALNAAVFAALNRHLAELRTDDSVRAIVLAGASGVFCAGADITAFDALRADPLIGQRRASGGLYGPTWRTSPKPVIAAVEGLALGGGLELVLACDTSIVGQGARLGLPEVKLGVIPGGGGTQRLIRALGKPRAMALLLSGDLVTGTEAATLGLVGKVVDDDEVVEQAIALAQRISANSPLAVALAKDAALAAQTGSIAAGLEHGKAQLRLFTRLRRQPRGPGRLRGQAFAELHRPLTRPDKDKIMTTTLFPDHRPTWQTESHELLRDHARAFFAREVTPRQADWARQGHVDRELWNRAGAAGLLLTDIAEKDGRRGRRLRPRGCSGPGTGVRARQRVRLHRALHDRQPLHQRLRDRGAKAPLATRARLRRESGGRRHDRAWYRLRPAERSRPQRSATATTTWSTAPRPSSPTAPTATWLSSWPRPIQRPAARASPY</sequence>
<dbReference type="GO" id="GO:0050660">
    <property type="term" value="F:flavin adenine dinucleotide binding"/>
    <property type="evidence" value="ECO:0007669"/>
    <property type="project" value="InterPro"/>
</dbReference>
<evidence type="ECO:0000313" key="11">
    <source>
        <dbReference type="EMBL" id="ANI91140.1"/>
    </source>
</evidence>
<evidence type="ECO:0000313" key="12">
    <source>
        <dbReference type="Proteomes" id="UP000186104"/>
    </source>
</evidence>
<dbReference type="PANTHER" id="PTHR11941:SF54">
    <property type="entry name" value="ENOYL-COA HYDRATASE, MITOCHONDRIAL"/>
    <property type="match status" value="1"/>
</dbReference>
<dbReference type="Pfam" id="PF02771">
    <property type="entry name" value="Acyl-CoA_dh_N"/>
    <property type="match status" value="1"/>
</dbReference>
<dbReference type="AlphaFoldDB" id="A0A173LKL9"/>
<name>A0A173LKL9_9ACTN</name>
<accession>A0A173LKL9</accession>
<reference evidence="11 12" key="1">
    <citation type="submission" date="2016-06" db="EMBL/GenBank/DDBJ databases">
        <title>Complete genome sequence of a saline-alkali tolerant type strain Dietzia timorensis ID05-A0528T.</title>
        <authorList>
            <person name="Wu X."/>
        </authorList>
    </citation>
    <scope>NUCLEOTIDE SEQUENCE [LARGE SCALE GENOMIC DNA]</scope>
    <source>
        <strain evidence="11 12">ID05-A0528</strain>
    </source>
</reference>
<dbReference type="InterPro" id="IPR013786">
    <property type="entry name" value="AcylCoA_DH/ox_N"/>
</dbReference>
<keyword evidence="4" id="KW-0456">Lyase</keyword>
<evidence type="ECO:0000256" key="3">
    <source>
        <dbReference type="ARBA" id="ARBA00012076"/>
    </source>
</evidence>
<dbReference type="PANTHER" id="PTHR11941">
    <property type="entry name" value="ENOYL-COA HYDRATASE-RELATED"/>
    <property type="match status" value="1"/>
</dbReference>
<dbReference type="GO" id="GO:0004300">
    <property type="term" value="F:enoyl-CoA hydratase activity"/>
    <property type="evidence" value="ECO:0007669"/>
    <property type="project" value="UniProtKB-EC"/>
</dbReference>
<evidence type="ECO:0000256" key="4">
    <source>
        <dbReference type="ARBA" id="ARBA00023239"/>
    </source>
</evidence>
<comment type="similarity">
    <text evidence="2">Belongs to the enoyl-CoA hydratase/isomerase family.</text>
</comment>
<organism evidence="11 12">
    <name type="scientific">Dietzia timorensis</name>
    <dbReference type="NCBI Taxonomy" id="499555"/>
    <lineage>
        <taxon>Bacteria</taxon>
        <taxon>Bacillati</taxon>
        <taxon>Actinomycetota</taxon>
        <taxon>Actinomycetes</taxon>
        <taxon>Mycobacteriales</taxon>
        <taxon>Dietziaceae</taxon>
        <taxon>Dietzia</taxon>
    </lineage>
</organism>
<evidence type="ECO:0000256" key="1">
    <source>
        <dbReference type="ARBA" id="ARBA00002994"/>
    </source>
</evidence>
<dbReference type="Gene3D" id="3.90.226.10">
    <property type="entry name" value="2-enoyl-CoA Hydratase, Chain A, domain 1"/>
    <property type="match status" value="1"/>
</dbReference>
<feature type="domain" description="Acyl-CoA dehydrogenase/oxidase N-terminal" evidence="10">
    <location>
        <begin position="289"/>
        <end position="345"/>
    </location>
</feature>
<feature type="compositionally biased region" description="Low complexity" evidence="9">
    <location>
        <begin position="424"/>
        <end position="448"/>
    </location>
</feature>
<dbReference type="FunFam" id="3.90.226.10:FF:000009">
    <property type="entry name" value="Carnitinyl-CoA dehydratase"/>
    <property type="match status" value="1"/>
</dbReference>
<proteinExistence type="inferred from homology"/>
<gene>
    <name evidence="11" type="ORF">BJL86_0330</name>
</gene>
<dbReference type="KEGG" id="dtm:BJL86_0330"/>
<dbReference type="InterPro" id="IPR009100">
    <property type="entry name" value="AcylCoA_DH/oxidase_NM_dom_sf"/>
</dbReference>
<dbReference type="EMBL" id="CP015961">
    <property type="protein sequence ID" value="ANI91140.1"/>
    <property type="molecule type" value="Genomic_DNA"/>
</dbReference>
<dbReference type="Gene3D" id="1.10.540.10">
    <property type="entry name" value="Acyl-CoA dehydrogenase/oxidase, N-terminal domain"/>
    <property type="match status" value="1"/>
</dbReference>
<comment type="catalytic activity">
    <reaction evidence="6">
        <text>a 4-saturated-(3S)-3-hydroxyacyl-CoA = a (3E)-enoyl-CoA + H2O</text>
        <dbReference type="Rhea" id="RHEA:20724"/>
        <dbReference type="ChEBI" id="CHEBI:15377"/>
        <dbReference type="ChEBI" id="CHEBI:58521"/>
        <dbReference type="ChEBI" id="CHEBI:137480"/>
        <dbReference type="EC" id="4.2.1.17"/>
    </reaction>
</comment>
<evidence type="ECO:0000256" key="6">
    <source>
        <dbReference type="ARBA" id="ARBA00023717"/>
    </source>
</evidence>
<dbReference type="CDD" id="cd06558">
    <property type="entry name" value="crotonase-like"/>
    <property type="match status" value="1"/>
</dbReference>
<dbReference type="GO" id="GO:0016627">
    <property type="term" value="F:oxidoreductase activity, acting on the CH-CH group of donors"/>
    <property type="evidence" value="ECO:0007669"/>
    <property type="project" value="InterPro"/>
</dbReference>
<dbReference type="Proteomes" id="UP000186104">
    <property type="component" value="Chromosome"/>
</dbReference>
<feature type="compositionally biased region" description="Basic and acidic residues" evidence="9">
    <location>
        <begin position="399"/>
        <end position="421"/>
    </location>
</feature>
<evidence type="ECO:0000259" key="10">
    <source>
        <dbReference type="Pfam" id="PF02771"/>
    </source>
</evidence>
<dbReference type="GO" id="GO:0006635">
    <property type="term" value="P:fatty acid beta-oxidation"/>
    <property type="evidence" value="ECO:0007669"/>
    <property type="project" value="TreeGrafter"/>
</dbReference>
<evidence type="ECO:0000256" key="5">
    <source>
        <dbReference type="ARBA" id="ARBA00023709"/>
    </source>
</evidence>
<evidence type="ECO:0000256" key="8">
    <source>
        <dbReference type="ARBA" id="ARBA00073436"/>
    </source>
</evidence>